<evidence type="ECO:0000256" key="2">
    <source>
        <dbReference type="ARBA" id="ARBA00022450"/>
    </source>
</evidence>
<keyword evidence="7" id="KW-1185">Reference proteome</keyword>
<dbReference type="Gene3D" id="3.30.559.30">
    <property type="entry name" value="Nonribosomal peptide synthetase, condensation domain"/>
    <property type="match status" value="2"/>
</dbReference>
<dbReference type="NCBIfam" id="NF003417">
    <property type="entry name" value="PRK04813.1"/>
    <property type="match status" value="3"/>
</dbReference>
<dbReference type="FunFam" id="1.10.1200.10:FF:000016">
    <property type="entry name" value="Non-ribosomal peptide synthase"/>
    <property type="match status" value="1"/>
</dbReference>
<evidence type="ECO:0000256" key="4">
    <source>
        <dbReference type="SAM" id="MobiDB-lite"/>
    </source>
</evidence>
<dbReference type="GO" id="GO:0043041">
    <property type="term" value="P:amino acid activation for nonribosomal peptide biosynthetic process"/>
    <property type="evidence" value="ECO:0007669"/>
    <property type="project" value="TreeGrafter"/>
</dbReference>
<feature type="region of interest" description="Disordered" evidence="4">
    <location>
        <begin position="1646"/>
        <end position="1672"/>
    </location>
</feature>
<keyword evidence="2" id="KW-0596">Phosphopantetheine</keyword>
<feature type="region of interest" description="Disordered" evidence="4">
    <location>
        <begin position="1875"/>
        <end position="1905"/>
    </location>
</feature>
<dbReference type="FunFam" id="3.40.50.980:FF:000001">
    <property type="entry name" value="Non-ribosomal peptide synthetase"/>
    <property type="match status" value="1"/>
</dbReference>
<feature type="compositionally biased region" description="Basic and acidic residues" evidence="4">
    <location>
        <begin position="597"/>
        <end position="612"/>
    </location>
</feature>
<dbReference type="InterPro" id="IPR000873">
    <property type="entry name" value="AMP-dep_synth/lig_dom"/>
</dbReference>
<dbReference type="GO" id="GO:0072330">
    <property type="term" value="P:monocarboxylic acid biosynthetic process"/>
    <property type="evidence" value="ECO:0007669"/>
    <property type="project" value="UniProtKB-ARBA"/>
</dbReference>
<organism evidence="6 7">
    <name type="scientific">Micromonospora echinofusca</name>
    <dbReference type="NCBI Taxonomy" id="47858"/>
    <lineage>
        <taxon>Bacteria</taxon>
        <taxon>Bacillati</taxon>
        <taxon>Actinomycetota</taxon>
        <taxon>Actinomycetes</taxon>
        <taxon>Micromonosporales</taxon>
        <taxon>Micromonosporaceae</taxon>
        <taxon>Micromonospora</taxon>
    </lineage>
</organism>
<dbReference type="Pfam" id="PF00668">
    <property type="entry name" value="Condensation"/>
    <property type="match status" value="2"/>
</dbReference>
<feature type="compositionally biased region" description="Basic and acidic residues" evidence="4">
    <location>
        <begin position="2142"/>
        <end position="2153"/>
    </location>
</feature>
<dbReference type="SUPFAM" id="SSF56801">
    <property type="entry name" value="Acetyl-CoA synthetase-like"/>
    <property type="match status" value="3"/>
</dbReference>
<dbReference type="SUPFAM" id="SSF52777">
    <property type="entry name" value="CoA-dependent acyltransferases"/>
    <property type="match status" value="4"/>
</dbReference>
<feature type="region of interest" description="Disordered" evidence="4">
    <location>
        <begin position="593"/>
        <end position="619"/>
    </location>
</feature>
<name>A0A1C5G8L8_MICEH</name>
<dbReference type="Pfam" id="PF00550">
    <property type="entry name" value="PP-binding"/>
    <property type="match status" value="3"/>
</dbReference>
<dbReference type="InterPro" id="IPR023213">
    <property type="entry name" value="CAT-like_dom_sf"/>
</dbReference>
<dbReference type="SMART" id="SM00823">
    <property type="entry name" value="PKS_PP"/>
    <property type="match status" value="3"/>
</dbReference>
<dbReference type="SUPFAM" id="SSF47336">
    <property type="entry name" value="ACP-like"/>
    <property type="match status" value="3"/>
</dbReference>
<dbReference type="Gene3D" id="3.30.559.10">
    <property type="entry name" value="Chloramphenicol acetyltransferase-like domain"/>
    <property type="match status" value="2"/>
</dbReference>
<dbReference type="InterPro" id="IPR025110">
    <property type="entry name" value="AMP-bd_C"/>
</dbReference>
<feature type="compositionally biased region" description="Low complexity" evidence="4">
    <location>
        <begin position="837"/>
        <end position="852"/>
    </location>
</feature>
<dbReference type="InterPro" id="IPR036736">
    <property type="entry name" value="ACP-like_sf"/>
</dbReference>
<dbReference type="GO" id="GO:0008610">
    <property type="term" value="P:lipid biosynthetic process"/>
    <property type="evidence" value="ECO:0007669"/>
    <property type="project" value="UniProtKB-ARBA"/>
</dbReference>
<dbReference type="GO" id="GO:0003824">
    <property type="term" value="F:catalytic activity"/>
    <property type="evidence" value="ECO:0007669"/>
    <property type="project" value="InterPro"/>
</dbReference>
<dbReference type="EMBL" id="LT607733">
    <property type="protein sequence ID" value="SCG16255.1"/>
    <property type="molecule type" value="Genomic_DNA"/>
</dbReference>
<sequence>MIKESGWSANPVPARSSAEVAPRHADLVHEVIARHPDDAPALGTDDALVTYGELRARSNRLAHHLRATGVRRGDLVAVLLPRGVDGIVSVLAALTAGAAYLPIDAGYPPQRVRHMLTDSRARVLVTVRSLVRPDLVVPGTPVVLLDDDRATLAAYPDGPPAVPVGPGDLAYVIYTSGSTGLPKGVMVEHGSLRGLAGWRADAERLGPDDRCLHLFSPGFDASVWDIWAPLVAGASLWLPDEETRVDPDRLVDWLAAHAITSATLPTPLAEAVLTRPTPPDWALRILGSGGQQLLARPRPEHTFTTVNLYGPTEATVLAMAGEVAVEGDGPPSLGLPAAGAVIRLLADDLRPVPAGSLGEVFIGGPGVARGYHDRPALTAERFPPDPYGPPGSRLYRTGDLARQLPDGTYHFAGRVDDQVKLHGHRIELGEIESVLLRHPDVRAAAVGLHQGTAGPRLVGYVVPEAGPDDAALAEHAARSLPATMVPAAWVRLAALPLTPHGKLDRAALPAPAERVGEAPRDDLERRVAQVWADVLGQSPNRDDNFFALGGHSLRATMVAVRLRERFGLPVSAAIVFEAQTVAAMAERLRAELASAPAREEDVRTAADPDPVPRDGGPPAPGRVLSFAQQRLWFLHTLDPKSTAYNTQTAWHIDGELDLDHLDTAIGEIIHRHEVLRTTFTEHNGVPLQIAQPPTTHHSTRHDLTHIDPHHHDHHVRDVLRAELDTPFDLATGPLLRSHILQLTDTAHVLCLTWHHIVLDGWSVGLFHTELNHLYTDLTHGRPPSLPPLNTQYADIAQRQHHHWNTTNAQHHLHQLATRLRDAPPVCHPPTDRPRPDTTPGPTTIHHSQLPPDTTTTLTTLATQTGSTPFGILLAAFQLLIHRYTNQNPIVIGTPLTGRTDPDAEKLIGFFVNTLPLAVDINPHHTFRQFLHHSRTVLMHAVTHQDIPFDKLVEHTRPTRDPHTPPLIQTVFTTMDGNDPVPLHTATMRPLPIDEGVAKFDLTVQVQVEPDVVRVLFDYACDLYEPATMAELADSYRALVAAVLADPDRPLSTVVAVTDAQRERLAALIAAPVAVPPGDEGCVPRLVAEAAARHPDVTAVVDGAGAITYRELDEWSNHLAHQLLRHGARPDHPVAVSLPPGTPAITAMLAVLKTGAAYLPIDPTAPPARRHHLITNSAVTILITDHPHDTDTPPGVVTLAPGSAPVAGAIAPPAMDIHPEQVAYVIHTSGSTGTPKGVMVPHRALTNLVHWHLHTHPTGPGQRHGQVASLGFDAAIWEIWPALVSGATLHVADPADRLDPAALHDWLVREGVTTTFLPTPIAEAVLRLPAPSTSRLHKIFTGGDALTTRPSVQAPYTLFNIYGPTETTVAVTVGPVGPDGVHRPDLGTPIAGARIYLLDADLQLVPPGAPGEVYVAGDVVSRGYLNKPGQTAERFLPDPHATTPGSRLYRTGDLCRLRTDGTLEFLGRTDEQIAINGYRIEPGEIEATLRAQPHIEAAFVTTRALPTGRHLIAYVTGTNIDTNHLRDTLHHTLPRHLVPHAILALPHLPLTRNGKIDRNALPTPDTTSRGEAPRDDLERRVAQVWADVLGRTPGRDDGFFAFGGHSMQATLIAARLRQRFDVPVSAAIVFEAQTVAAMAERLRAELASAPAREEDVRTAADPDPVPRDGGPPAPGRVLSFAQQRLWFLHTLDPKSTAYNTQTAWHIDGELDLDHLDTAIGEIIHRHEVLRTTFTEHNGVPLQIAQPPTTHHSTRHDLTHIDPHHHDHHVRDVLRAELDTPFDLATGPLLRSHILQLTDTAHVLCLTWHHIVLDGWSVGLFHTELNHLYTDLTHGRPPSLPPLNTQYADIAQRQHHHWNTTNAQHHLHQLATRLRDAPPVCHPPTDRPRPDTTPGPTTIHHSQLPPDTTTTLTTLATQTGSTPFGILLAAFQLLIHRYTNQNPIVIGTPLTGRTDPDAEKLIGFFVNTLPLAVDINPHHTFRQFLHHSRTVLMHAVTHQDIPFDKLVEHTRPTRDPHTPPLIQTVFTGGNVTGVADGPVSLGTATMRPVAAEPGTAKFDLTVHAEVGTDAVSVYFSYARDLYEPGTMADLADSYRALVAAVLADPDQRLSTVEAVTEEQRRRLATASTGRRRRTGPGGASRPAEAGRDVADRTDVEATEPEGTAGRSDGDPGCVPLLVTERARRQPDALAVVDRTGAITYRELDEWSNHLAHQLLRHGARPDHPVAVSLPPGTPAITAMLAVLKTGAAYLPIDPTAPPARRHHLITNSAVTVLITDHPHDTDTPPGVVTLAPQRPDSPAPSAPRVDIHPQQLAYVIHTSGSTGTPKGVMVAHHALANLVRWHLDAYPSGPGEHHGQIASLGFDAAVWEIWPALVSGATLHVADPADRLDPAALHDWMHRQGLSVAFVPTPIAEAILRLPTPPTTRLRTLLTGGDALTTRPSARTPYALVNHYGPTEATVVATAGAVRPDGTHRPDLGGPIDGVRVLLLDPDLRLVPPGAPGELCIAGDGLARGYLGRPGQTAERFLPDPHATTPGSRLYRTGDLCRLRTDGTLEFLGRTDEQIAINGYRIEPGEIEATLRAQPHIEAAFVTTRALPTGRHLIAYVTGTNIDTNHLRDTLHHTLPRHLVPHAILALPHLPLTRNGKIDRNALPTPDTTSRGEAPRDDLERQLAGIWATVLGVPVAGLGVDDDFFAVGGHSLLATQVTAQAGAVFEVDLPVAALFRDPTIAGLAGELRRVERRPGWVDTVAGLREAVAELTEDQARRALAAATRPEQPYDQTGAPR</sequence>
<dbReference type="PROSITE" id="PS00012">
    <property type="entry name" value="PHOSPHOPANTETHEINE"/>
    <property type="match status" value="3"/>
</dbReference>
<protein>
    <submittedName>
        <fullName evidence="6">Amino acid adenylation domain-containing protein</fullName>
    </submittedName>
</protein>
<evidence type="ECO:0000256" key="1">
    <source>
        <dbReference type="ARBA" id="ARBA00001957"/>
    </source>
</evidence>
<dbReference type="RefSeq" id="WP_157747134.1">
    <property type="nucleotide sequence ID" value="NZ_LT607733.1"/>
</dbReference>
<dbReference type="InterPro" id="IPR006162">
    <property type="entry name" value="Ppantetheine_attach_site"/>
</dbReference>
<dbReference type="NCBIfam" id="TIGR01733">
    <property type="entry name" value="AA-adenyl-dom"/>
    <property type="match status" value="3"/>
</dbReference>
<keyword evidence="3" id="KW-0597">Phosphoprotein</keyword>
<feature type="domain" description="Carrier" evidence="5">
    <location>
        <begin position="2660"/>
        <end position="2737"/>
    </location>
</feature>
<dbReference type="CDD" id="cd19531">
    <property type="entry name" value="LCL_NRPS-like"/>
    <property type="match status" value="2"/>
</dbReference>
<dbReference type="GeneID" id="95802317"/>
<feature type="compositionally biased region" description="Low complexity" evidence="4">
    <location>
        <begin position="1890"/>
        <end position="1905"/>
    </location>
</feature>
<feature type="region of interest" description="Disordered" evidence="4">
    <location>
        <begin position="1554"/>
        <end position="1575"/>
    </location>
</feature>
<evidence type="ECO:0000256" key="3">
    <source>
        <dbReference type="ARBA" id="ARBA00022553"/>
    </source>
</evidence>
<feature type="domain" description="Carrier" evidence="5">
    <location>
        <begin position="518"/>
        <end position="592"/>
    </location>
</feature>
<evidence type="ECO:0000313" key="6">
    <source>
        <dbReference type="EMBL" id="SCG16255.1"/>
    </source>
</evidence>
<gene>
    <name evidence="6" type="ORF">GA0070610_2514</name>
</gene>
<dbReference type="PANTHER" id="PTHR45527:SF1">
    <property type="entry name" value="FATTY ACID SYNTHASE"/>
    <property type="match status" value="1"/>
</dbReference>
<proteinExistence type="predicted"/>
<feature type="region of interest" description="Disordered" evidence="4">
    <location>
        <begin position="822"/>
        <end position="852"/>
    </location>
</feature>
<comment type="cofactor">
    <cofactor evidence="1">
        <name>pantetheine 4'-phosphate</name>
        <dbReference type="ChEBI" id="CHEBI:47942"/>
    </cofactor>
</comment>
<dbReference type="InterPro" id="IPR009081">
    <property type="entry name" value="PP-bd_ACP"/>
</dbReference>
<dbReference type="PROSITE" id="PS00455">
    <property type="entry name" value="AMP_BINDING"/>
    <property type="match status" value="3"/>
</dbReference>
<feature type="region of interest" description="Disordered" evidence="4">
    <location>
        <begin position="1"/>
        <end position="21"/>
    </location>
</feature>
<dbReference type="Pfam" id="PF13193">
    <property type="entry name" value="AMP-binding_C"/>
    <property type="match status" value="3"/>
</dbReference>
<dbReference type="InterPro" id="IPR020845">
    <property type="entry name" value="AMP-binding_CS"/>
</dbReference>
<dbReference type="InterPro" id="IPR045851">
    <property type="entry name" value="AMP-bd_C_sf"/>
</dbReference>
<dbReference type="PANTHER" id="PTHR45527">
    <property type="entry name" value="NONRIBOSOMAL PEPTIDE SYNTHETASE"/>
    <property type="match status" value="1"/>
</dbReference>
<feature type="domain" description="Carrier" evidence="5">
    <location>
        <begin position="1571"/>
        <end position="1645"/>
    </location>
</feature>
<dbReference type="Pfam" id="PF00501">
    <property type="entry name" value="AMP-binding"/>
    <property type="match status" value="3"/>
</dbReference>
<dbReference type="Gene3D" id="3.30.300.30">
    <property type="match status" value="3"/>
</dbReference>
<dbReference type="FunFam" id="2.30.38.10:FF:000001">
    <property type="entry name" value="Non-ribosomal peptide synthetase PvdI"/>
    <property type="match status" value="1"/>
</dbReference>
<feature type="compositionally biased region" description="Basic and acidic residues" evidence="4">
    <location>
        <begin position="1650"/>
        <end position="1665"/>
    </location>
</feature>
<reference evidence="6 7" key="1">
    <citation type="submission" date="2016-06" db="EMBL/GenBank/DDBJ databases">
        <authorList>
            <person name="Kjaerup R.B."/>
            <person name="Dalgaard T.S."/>
            <person name="Juul-Madsen H.R."/>
        </authorList>
    </citation>
    <scope>NUCLEOTIDE SEQUENCE [LARGE SCALE GENOMIC DNA]</scope>
    <source>
        <strain evidence="6 7">DSM 43913</strain>
    </source>
</reference>
<dbReference type="InterPro" id="IPR020806">
    <property type="entry name" value="PKS_PP-bd"/>
</dbReference>
<dbReference type="Proteomes" id="UP000198251">
    <property type="component" value="Chromosome I"/>
</dbReference>
<dbReference type="GO" id="GO:0005737">
    <property type="term" value="C:cytoplasm"/>
    <property type="evidence" value="ECO:0007669"/>
    <property type="project" value="TreeGrafter"/>
</dbReference>
<dbReference type="PROSITE" id="PS50075">
    <property type="entry name" value="CARRIER"/>
    <property type="match status" value="3"/>
</dbReference>
<dbReference type="GO" id="GO:0031177">
    <property type="term" value="F:phosphopantetheine binding"/>
    <property type="evidence" value="ECO:0007669"/>
    <property type="project" value="InterPro"/>
</dbReference>
<evidence type="ECO:0000313" key="7">
    <source>
        <dbReference type="Proteomes" id="UP000198251"/>
    </source>
</evidence>
<dbReference type="InterPro" id="IPR001242">
    <property type="entry name" value="Condensation_dom"/>
</dbReference>
<dbReference type="GO" id="GO:0044550">
    <property type="term" value="P:secondary metabolite biosynthetic process"/>
    <property type="evidence" value="ECO:0007669"/>
    <property type="project" value="TreeGrafter"/>
</dbReference>
<feature type="region of interest" description="Disordered" evidence="4">
    <location>
        <begin position="2642"/>
        <end position="2663"/>
    </location>
</feature>
<dbReference type="Gene3D" id="2.30.38.10">
    <property type="entry name" value="Luciferase, Domain 3"/>
    <property type="match status" value="3"/>
</dbReference>
<feature type="region of interest" description="Disordered" evidence="4">
    <location>
        <begin position="2112"/>
        <end position="2171"/>
    </location>
</feature>
<evidence type="ECO:0000259" key="5">
    <source>
        <dbReference type="PROSITE" id="PS50075"/>
    </source>
</evidence>
<dbReference type="Gene3D" id="3.40.50.980">
    <property type="match status" value="6"/>
</dbReference>
<dbReference type="Gene3D" id="1.10.1200.10">
    <property type="entry name" value="ACP-like"/>
    <property type="match status" value="3"/>
</dbReference>
<accession>A0A1C5G8L8</accession>
<dbReference type="CDD" id="cd05930">
    <property type="entry name" value="A_NRPS"/>
    <property type="match status" value="3"/>
</dbReference>
<dbReference type="InterPro" id="IPR010071">
    <property type="entry name" value="AA_adenyl_dom"/>
</dbReference>